<name>A0A8S1RR16_9CILI</name>
<dbReference type="EMBL" id="CAJJDN010000240">
    <property type="protein sequence ID" value="CAD8129722.1"/>
    <property type="molecule type" value="Genomic_DNA"/>
</dbReference>
<evidence type="ECO:0000256" key="1">
    <source>
        <dbReference type="SAM" id="Phobius"/>
    </source>
</evidence>
<keyword evidence="3" id="KW-1185">Reference proteome</keyword>
<comment type="caution">
    <text evidence="2">The sequence shown here is derived from an EMBL/GenBank/DDBJ whole genome shotgun (WGS) entry which is preliminary data.</text>
</comment>
<keyword evidence="1" id="KW-0812">Transmembrane</keyword>
<keyword evidence="1" id="KW-1133">Transmembrane helix</keyword>
<protein>
    <recommendedName>
        <fullName evidence="4">Transmembrane protein</fullName>
    </recommendedName>
</protein>
<dbReference type="Proteomes" id="UP000692954">
    <property type="component" value="Unassembled WGS sequence"/>
</dbReference>
<organism evidence="2 3">
    <name type="scientific">Paramecium sonneborni</name>
    <dbReference type="NCBI Taxonomy" id="65129"/>
    <lineage>
        <taxon>Eukaryota</taxon>
        <taxon>Sar</taxon>
        <taxon>Alveolata</taxon>
        <taxon>Ciliophora</taxon>
        <taxon>Intramacronucleata</taxon>
        <taxon>Oligohymenophorea</taxon>
        <taxon>Peniculida</taxon>
        <taxon>Parameciidae</taxon>
        <taxon>Paramecium</taxon>
    </lineage>
</organism>
<feature type="transmembrane region" description="Helical" evidence="1">
    <location>
        <begin position="40"/>
        <end position="61"/>
    </location>
</feature>
<accession>A0A8S1RR16</accession>
<evidence type="ECO:0000313" key="3">
    <source>
        <dbReference type="Proteomes" id="UP000692954"/>
    </source>
</evidence>
<proteinExistence type="predicted"/>
<reference evidence="2" key="1">
    <citation type="submission" date="2021-01" db="EMBL/GenBank/DDBJ databases">
        <authorList>
            <consortium name="Genoscope - CEA"/>
            <person name="William W."/>
        </authorList>
    </citation>
    <scope>NUCLEOTIDE SEQUENCE</scope>
</reference>
<dbReference type="AlphaFoldDB" id="A0A8S1RR16"/>
<sequence length="75" mass="8823">MTSIGSQQMISKIISLQKSLFEIEKFKNPNSTIQFVGSDYFINTILKIFYLLLACIIDIQLMNQQQLKFRQYKIN</sequence>
<evidence type="ECO:0000313" key="2">
    <source>
        <dbReference type="EMBL" id="CAD8129722.1"/>
    </source>
</evidence>
<gene>
    <name evidence="2" type="ORF">PSON_ATCC_30995.1.T2400011</name>
</gene>
<evidence type="ECO:0008006" key="4">
    <source>
        <dbReference type="Google" id="ProtNLM"/>
    </source>
</evidence>
<keyword evidence="1" id="KW-0472">Membrane</keyword>